<keyword evidence="3" id="KW-1185">Reference proteome</keyword>
<dbReference type="EMBL" id="JBBNAE010000011">
    <property type="protein sequence ID" value="KAK9085196.1"/>
    <property type="molecule type" value="Genomic_DNA"/>
</dbReference>
<reference evidence="2 3" key="1">
    <citation type="submission" date="2024-01" db="EMBL/GenBank/DDBJ databases">
        <title>Genome assemblies of Stephania.</title>
        <authorList>
            <person name="Yang L."/>
        </authorList>
    </citation>
    <scope>NUCLEOTIDE SEQUENCE [LARGE SCALE GENOMIC DNA]</scope>
    <source>
        <strain evidence="2">QJT</strain>
        <tissue evidence="2">Leaf</tissue>
    </source>
</reference>
<organism evidence="2 3">
    <name type="scientific">Stephania japonica</name>
    <dbReference type="NCBI Taxonomy" id="461633"/>
    <lineage>
        <taxon>Eukaryota</taxon>
        <taxon>Viridiplantae</taxon>
        <taxon>Streptophyta</taxon>
        <taxon>Embryophyta</taxon>
        <taxon>Tracheophyta</taxon>
        <taxon>Spermatophyta</taxon>
        <taxon>Magnoliopsida</taxon>
        <taxon>Ranunculales</taxon>
        <taxon>Menispermaceae</taxon>
        <taxon>Menispermoideae</taxon>
        <taxon>Cissampelideae</taxon>
        <taxon>Stephania</taxon>
    </lineage>
</organism>
<name>A0AAP0E233_9MAGN</name>
<evidence type="ECO:0000313" key="2">
    <source>
        <dbReference type="EMBL" id="KAK9085196.1"/>
    </source>
</evidence>
<comment type="caution">
    <text evidence="2">The sequence shown here is derived from an EMBL/GenBank/DDBJ whole genome shotgun (WGS) entry which is preliminary data.</text>
</comment>
<dbReference type="Proteomes" id="UP001417504">
    <property type="component" value="Unassembled WGS sequence"/>
</dbReference>
<proteinExistence type="predicted"/>
<protein>
    <recommendedName>
        <fullName evidence="4">Secreted protein</fullName>
    </recommendedName>
</protein>
<accession>A0AAP0E233</accession>
<dbReference type="AlphaFoldDB" id="A0AAP0E233"/>
<keyword evidence="1" id="KW-0732">Signal</keyword>
<gene>
    <name evidence="2" type="ORF">Sjap_025607</name>
</gene>
<evidence type="ECO:0000256" key="1">
    <source>
        <dbReference type="SAM" id="SignalP"/>
    </source>
</evidence>
<feature type="signal peptide" evidence="1">
    <location>
        <begin position="1"/>
        <end position="22"/>
    </location>
</feature>
<evidence type="ECO:0000313" key="3">
    <source>
        <dbReference type="Proteomes" id="UP001417504"/>
    </source>
</evidence>
<evidence type="ECO:0008006" key="4">
    <source>
        <dbReference type="Google" id="ProtNLM"/>
    </source>
</evidence>
<feature type="chain" id="PRO_5042868027" description="Secreted protein" evidence="1">
    <location>
        <begin position="23"/>
        <end position="84"/>
    </location>
</feature>
<sequence>MSLLALTSISLFFSMAFTTINARTVLPVPVVDADGDPVQTAIAERILCFRARLCLLLDLVCCDENDDFGWWGSSSLDDVIVAVR</sequence>